<name>A0A8J3QF42_9ACTN</name>
<organism evidence="1 2">
    <name type="scientific">Rhizocola hellebori</name>
    <dbReference type="NCBI Taxonomy" id="1392758"/>
    <lineage>
        <taxon>Bacteria</taxon>
        <taxon>Bacillati</taxon>
        <taxon>Actinomycetota</taxon>
        <taxon>Actinomycetes</taxon>
        <taxon>Micromonosporales</taxon>
        <taxon>Micromonosporaceae</taxon>
        <taxon>Rhizocola</taxon>
    </lineage>
</organism>
<evidence type="ECO:0000313" key="2">
    <source>
        <dbReference type="Proteomes" id="UP000612899"/>
    </source>
</evidence>
<protein>
    <recommendedName>
        <fullName evidence="3">Cytidylate kinase</fullName>
    </recommendedName>
</protein>
<sequence>MAMAKRRSVVLNGDLGSGKSTVSMMLAAQLGIRRISVGDLFRTLAAQLGMTAVEINLHAELDDKIDHYVDQLQRDIAASGEQLIVDSRLAWHFFADALKVHLIAEPLVAAQRALGRPANSVESYADVEEARDRLAIRSESERMRFVTRYGVDKTRLRNYDLVCDTTSATPEQVAEKIVEHLHSPMEDGPACYLAPKRIYFTEDPDAEDGADPDGQITVGYSAPNFFAVQGHRRLSAAIRDGEGLVAVKLMAEAQETIAGVSCVDYFEANAGKFGCEQSAGLQY</sequence>
<accession>A0A8J3QF42</accession>
<reference evidence="1" key="1">
    <citation type="submission" date="2021-01" db="EMBL/GenBank/DDBJ databases">
        <title>Whole genome shotgun sequence of Rhizocola hellebori NBRC 109834.</title>
        <authorList>
            <person name="Komaki H."/>
            <person name="Tamura T."/>
        </authorList>
    </citation>
    <scope>NUCLEOTIDE SEQUENCE</scope>
    <source>
        <strain evidence="1">NBRC 109834</strain>
    </source>
</reference>
<dbReference type="InterPro" id="IPR027417">
    <property type="entry name" value="P-loop_NTPase"/>
</dbReference>
<evidence type="ECO:0000313" key="1">
    <source>
        <dbReference type="EMBL" id="GIH08437.1"/>
    </source>
</evidence>
<evidence type="ECO:0008006" key="3">
    <source>
        <dbReference type="Google" id="ProtNLM"/>
    </source>
</evidence>
<dbReference type="EMBL" id="BONY01000049">
    <property type="protein sequence ID" value="GIH08437.1"/>
    <property type="molecule type" value="Genomic_DNA"/>
</dbReference>
<keyword evidence="2" id="KW-1185">Reference proteome</keyword>
<proteinExistence type="predicted"/>
<dbReference type="SUPFAM" id="SSF52540">
    <property type="entry name" value="P-loop containing nucleoside triphosphate hydrolases"/>
    <property type="match status" value="1"/>
</dbReference>
<dbReference type="AlphaFoldDB" id="A0A8J3QF42"/>
<dbReference type="Proteomes" id="UP000612899">
    <property type="component" value="Unassembled WGS sequence"/>
</dbReference>
<gene>
    <name evidence="1" type="ORF">Rhe02_65040</name>
</gene>
<dbReference type="Pfam" id="PF13238">
    <property type="entry name" value="AAA_18"/>
    <property type="match status" value="1"/>
</dbReference>
<comment type="caution">
    <text evidence="1">The sequence shown here is derived from an EMBL/GenBank/DDBJ whole genome shotgun (WGS) entry which is preliminary data.</text>
</comment>
<dbReference type="Gene3D" id="3.40.50.300">
    <property type="entry name" value="P-loop containing nucleotide triphosphate hydrolases"/>
    <property type="match status" value="2"/>
</dbReference>